<evidence type="ECO:0000313" key="2">
    <source>
        <dbReference type="EMBL" id="KII73902.1"/>
    </source>
</evidence>
<evidence type="ECO:0000256" key="1">
    <source>
        <dbReference type="SAM" id="MobiDB-lite"/>
    </source>
</evidence>
<accession>A0A0C2NIP4</accession>
<comment type="caution">
    <text evidence="2">The sequence shown here is derived from an EMBL/GenBank/DDBJ whole genome shotgun (WGS) entry which is preliminary data.</text>
</comment>
<gene>
    <name evidence="2" type="ORF">RF11_15603</name>
</gene>
<dbReference type="Proteomes" id="UP000031668">
    <property type="component" value="Unassembled WGS sequence"/>
</dbReference>
<name>A0A0C2NIP4_THEKT</name>
<sequence length="226" mass="26443">MYEKIVNLNMIQNNIKGLERCSAYILQNMDSSDLSRSFSSKYYGKGLEKLVKYAQKHGIPRLLSKLKYKYMKYLFKEEGLKTALTFYQEVILYHRPWDLINDRIELSCVCVCVLAILRREANATKENEDVCELHQEVENNSQNLSAKCFWECLKKRNIEGLEEAVKRLSEMNECHERIIEDPVSEQVIEDPFNDDIMEDPGTKKLFEDSGTEQTVEDPGQNIRRIN</sequence>
<keyword evidence="3" id="KW-1185">Reference proteome</keyword>
<dbReference type="AlphaFoldDB" id="A0A0C2NIP4"/>
<dbReference type="EMBL" id="JWZT01000607">
    <property type="protein sequence ID" value="KII73902.1"/>
    <property type="molecule type" value="Genomic_DNA"/>
</dbReference>
<protein>
    <submittedName>
        <fullName evidence="2">Uncharacterized protein</fullName>
    </submittedName>
</protein>
<feature type="region of interest" description="Disordered" evidence="1">
    <location>
        <begin position="192"/>
        <end position="226"/>
    </location>
</feature>
<organism evidence="2 3">
    <name type="scientific">Thelohanellus kitauei</name>
    <name type="common">Myxosporean</name>
    <dbReference type="NCBI Taxonomy" id="669202"/>
    <lineage>
        <taxon>Eukaryota</taxon>
        <taxon>Metazoa</taxon>
        <taxon>Cnidaria</taxon>
        <taxon>Myxozoa</taxon>
        <taxon>Myxosporea</taxon>
        <taxon>Bivalvulida</taxon>
        <taxon>Platysporina</taxon>
        <taxon>Myxobolidae</taxon>
        <taxon>Thelohanellus</taxon>
    </lineage>
</organism>
<proteinExistence type="predicted"/>
<reference evidence="2 3" key="1">
    <citation type="journal article" date="2014" name="Genome Biol. Evol.">
        <title>The genome of the myxosporean Thelohanellus kitauei shows adaptations to nutrient acquisition within its fish host.</title>
        <authorList>
            <person name="Yang Y."/>
            <person name="Xiong J."/>
            <person name="Zhou Z."/>
            <person name="Huo F."/>
            <person name="Miao W."/>
            <person name="Ran C."/>
            <person name="Liu Y."/>
            <person name="Zhang J."/>
            <person name="Feng J."/>
            <person name="Wang M."/>
            <person name="Wang M."/>
            <person name="Wang L."/>
            <person name="Yao B."/>
        </authorList>
    </citation>
    <scope>NUCLEOTIDE SEQUENCE [LARGE SCALE GENOMIC DNA]</scope>
    <source>
        <strain evidence="2">Wuqing</strain>
    </source>
</reference>
<evidence type="ECO:0000313" key="3">
    <source>
        <dbReference type="Proteomes" id="UP000031668"/>
    </source>
</evidence>